<protein>
    <submittedName>
        <fullName evidence="3">Uncharacterized protein</fullName>
    </submittedName>
</protein>
<evidence type="ECO:0000256" key="2">
    <source>
        <dbReference type="SAM" id="SignalP"/>
    </source>
</evidence>
<evidence type="ECO:0000313" key="3">
    <source>
        <dbReference type="EMBL" id="MBC3541326.1"/>
    </source>
</evidence>
<evidence type="ECO:0000256" key="1">
    <source>
        <dbReference type="SAM" id="MobiDB-lite"/>
    </source>
</evidence>
<sequence length="128" mass="14047">MEKHLFVLFALMFWAGAAFAQAPIDSSGTLKTPELLPSLSDKLKIEATPRRFGLPHQKQTDVAPGAETLPDSPSQVTPIYSNMPMAKIQKKREAMPSAKADETATQYHLLKKRYKVLPVPSAPDSTGQ</sequence>
<name>A0ABR6VXF1_9BACT</name>
<feature type="signal peptide" evidence="2">
    <location>
        <begin position="1"/>
        <end position="20"/>
    </location>
</feature>
<feature type="region of interest" description="Disordered" evidence="1">
    <location>
        <begin position="50"/>
        <end position="79"/>
    </location>
</feature>
<comment type="caution">
    <text evidence="3">The sequence shown here is derived from an EMBL/GenBank/DDBJ whole genome shotgun (WGS) entry which is preliminary data.</text>
</comment>
<gene>
    <name evidence="3" type="ORF">H7U12_16650</name>
</gene>
<accession>A0ABR6VXF1</accession>
<dbReference type="RefSeq" id="WP_186640085.1">
    <property type="nucleotide sequence ID" value="NZ_JACOAF010000041.1"/>
</dbReference>
<reference evidence="3 4" key="1">
    <citation type="journal article" date="2019" name="Int. J. Syst. Evol. Microbiol.">
        <title>Rufibacter sediminis sp. nov., isolated from freshwater lake sediment.</title>
        <authorList>
            <person name="Qu J.H."/>
            <person name="Zhang L.J."/>
            <person name="Fu Y.H."/>
            <person name="Li H.F."/>
        </authorList>
    </citation>
    <scope>NUCLEOTIDE SEQUENCE [LARGE SCALE GENOMIC DNA]</scope>
    <source>
        <strain evidence="3 4">H-1</strain>
    </source>
</reference>
<keyword evidence="2" id="KW-0732">Signal</keyword>
<dbReference type="Proteomes" id="UP000659698">
    <property type="component" value="Unassembled WGS sequence"/>
</dbReference>
<organism evidence="3 4">
    <name type="scientific">Rufibacter sediminis</name>
    <dbReference type="NCBI Taxonomy" id="2762756"/>
    <lineage>
        <taxon>Bacteria</taxon>
        <taxon>Pseudomonadati</taxon>
        <taxon>Bacteroidota</taxon>
        <taxon>Cytophagia</taxon>
        <taxon>Cytophagales</taxon>
        <taxon>Hymenobacteraceae</taxon>
        <taxon>Rufibacter</taxon>
    </lineage>
</organism>
<dbReference type="EMBL" id="JACOAF010000041">
    <property type="protein sequence ID" value="MBC3541326.1"/>
    <property type="molecule type" value="Genomic_DNA"/>
</dbReference>
<proteinExistence type="predicted"/>
<feature type="chain" id="PRO_5046152542" evidence="2">
    <location>
        <begin position="21"/>
        <end position="128"/>
    </location>
</feature>
<evidence type="ECO:0000313" key="4">
    <source>
        <dbReference type="Proteomes" id="UP000659698"/>
    </source>
</evidence>
<keyword evidence="4" id="KW-1185">Reference proteome</keyword>